<gene>
    <name evidence="1" type="primary">mobC</name>
    <name evidence="1" type="ORF">EG028_02160</name>
</gene>
<accession>A0A3N4MSK2</accession>
<name>A0A3N4MSK2_9BACT</name>
<dbReference type="OrthoDB" id="678846at2"/>
<dbReference type="Pfam" id="PF19514">
    <property type="entry name" value="MobC_2"/>
    <property type="match status" value="1"/>
</dbReference>
<dbReference type="InterPro" id="IPR045788">
    <property type="entry name" value="MobC_2"/>
</dbReference>
<evidence type="ECO:0000313" key="2">
    <source>
        <dbReference type="Proteomes" id="UP000279089"/>
    </source>
</evidence>
<sequence>MCQAVSVSDLQRCFVGHRVAEDSPHRRGTARLRCPARCENVHKNGLRSRLCSCYRRLPSWQRLQCVVMGRKKKEEGRHLRNIVKTRINDEHFQRLTGLLNQSHHRSMSELVRTILCEQKVTIFTVDGSLDLVMEELVRIRRELQAIGQNVNQTTRVFHSTAGTAARMERLQEVATAYREVGMKTDALLSIIAQFSKQWLQK</sequence>
<organism evidence="1 2">
    <name type="scientific">Chitinophaga barathri</name>
    <dbReference type="NCBI Taxonomy" id="1647451"/>
    <lineage>
        <taxon>Bacteria</taxon>
        <taxon>Pseudomonadati</taxon>
        <taxon>Bacteroidota</taxon>
        <taxon>Chitinophagia</taxon>
        <taxon>Chitinophagales</taxon>
        <taxon>Chitinophagaceae</taxon>
        <taxon>Chitinophaga</taxon>
    </lineage>
</organism>
<comment type="caution">
    <text evidence="1">The sequence shown here is derived from an EMBL/GenBank/DDBJ whole genome shotgun (WGS) entry which is preliminary data.</text>
</comment>
<keyword evidence="2" id="KW-1185">Reference proteome</keyword>
<protein>
    <submittedName>
        <fullName evidence="1">Plasmid mobilization relaxosome protein MobC</fullName>
    </submittedName>
</protein>
<reference evidence="2" key="1">
    <citation type="submission" date="2018-11" db="EMBL/GenBank/DDBJ databases">
        <title>Chitinophaga lutea sp.nov., isolate from arsenic contaminated soil.</title>
        <authorList>
            <person name="Zong Y."/>
        </authorList>
    </citation>
    <scope>NUCLEOTIDE SEQUENCE [LARGE SCALE GENOMIC DNA]</scope>
    <source>
        <strain evidence="2">YLT18</strain>
    </source>
</reference>
<dbReference type="EMBL" id="RMBX01000001">
    <property type="protein sequence ID" value="RPD43120.1"/>
    <property type="molecule type" value="Genomic_DNA"/>
</dbReference>
<dbReference type="Proteomes" id="UP000279089">
    <property type="component" value="Unassembled WGS sequence"/>
</dbReference>
<proteinExistence type="predicted"/>
<dbReference type="AlphaFoldDB" id="A0A3N4MSK2"/>
<evidence type="ECO:0000313" key="1">
    <source>
        <dbReference type="EMBL" id="RPD43120.1"/>
    </source>
</evidence>